<comment type="caution">
    <text evidence="2">The sequence shown here is derived from an EMBL/GenBank/DDBJ whole genome shotgun (WGS) entry which is preliminary data.</text>
</comment>
<keyword evidence="1" id="KW-0472">Membrane</keyword>
<dbReference type="Proteomes" id="UP001501496">
    <property type="component" value="Unassembled WGS sequence"/>
</dbReference>
<proteinExistence type="predicted"/>
<keyword evidence="1" id="KW-1133">Transmembrane helix</keyword>
<accession>A0ABP8C1J1</accession>
<sequence>MKIYMATLKENVVLNAHILNYFASMGFTVINYHPNLKILKLQADKTLTEMSLKYILSIEEDKSFNL</sequence>
<keyword evidence="3" id="KW-1185">Reference proteome</keyword>
<evidence type="ECO:0000313" key="2">
    <source>
        <dbReference type="EMBL" id="GAA4232059.1"/>
    </source>
</evidence>
<feature type="transmembrane region" description="Helical" evidence="1">
    <location>
        <begin position="12"/>
        <end position="32"/>
    </location>
</feature>
<reference evidence="3" key="1">
    <citation type="journal article" date="2019" name="Int. J. Syst. Evol. Microbiol.">
        <title>The Global Catalogue of Microorganisms (GCM) 10K type strain sequencing project: providing services to taxonomists for standard genome sequencing and annotation.</title>
        <authorList>
            <consortium name="The Broad Institute Genomics Platform"/>
            <consortium name="The Broad Institute Genome Sequencing Center for Infectious Disease"/>
            <person name="Wu L."/>
            <person name="Ma J."/>
        </authorList>
    </citation>
    <scope>NUCLEOTIDE SEQUENCE [LARGE SCALE GENOMIC DNA]</scope>
    <source>
        <strain evidence="3">JCM 17630</strain>
    </source>
</reference>
<gene>
    <name evidence="2" type="ORF">GCM10022291_05900</name>
</gene>
<protein>
    <submittedName>
        <fullName evidence="2">Uncharacterized protein</fullName>
    </submittedName>
</protein>
<organism evidence="2 3">
    <name type="scientific">Postechiella marina</name>
    <dbReference type="NCBI Taxonomy" id="943941"/>
    <lineage>
        <taxon>Bacteria</taxon>
        <taxon>Pseudomonadati</taxon>
        <taxon>Bacteroidota</taxon>
        <taxon>Flavobacteriia</taxon>
        <taxon>Flavobacteriales</taxon>
        <taxon>Flavobacteriaceae</taxon>
        <taxon>Postechiella</taxon>
    </lineage>
</organism>
<dbReference type="EMBL" id="BAABCA010000001">
    <property type="protein sequence ID" value="GAA4232059.1"/>
    <property type="molecule type" value="Genomic_DNA"/>
</dbReference>
<dbReference type="RefSeq" id="WP_344786576.1">
    <property type="nucleotide sequence ID" value="NZ_BAABCA010000001.1"/>
</dbReference>
<name>A0ABP8C1J1_9FLAO</name>
<evidence type="ECO:0000313" key="3">
    <source>
        <dbReference type="Proteomes" id="UP001501496"/>
    </source>
</evidence>
<evidence type="ECO:0000256" key="1">
    <source>
        <dbReference type="SAM" id="Phobius"/>
    </source>
</evidence>
<keyword evidence="1" id="KW-0812">Transmembrane</keyword>